<organism evidence="1 2">
    <name type="scientific">Nicotiana attenuata</name>
    <name type="common">Coyote tobacco</name>
    <dbReference type="NCBI Taxonomy" id="49451"/>
    <lineage>
        <taxon>Eukaryota</taxon>
        <taxon>Viridiplantae</taxon>
        <taxon>Streptophyta</taxon>
        <taxon>Embryophyta</taxon>
        <taxon>Tracheophyta</taxon>
        <taxon>Spermatophyta</taxon>
        <taxon>Magnoliopsida</taxon>
        <taxon>eudicotyledons</taxon>
        <taxon>Gunneridae</taxon>
        <taxon>Pentapetalae</taxon>
        <taxon>asterids</taxon>
        <taxon>lamiids</taxon>
        <taxon>Solanales</taxon>
        <taxon>Solanaceae</taxon>
        <taxon>Nicotianoideae</taxon>
        <taxon>Nicotianeae</taxon>
        <taxon>Nicotiana</taxon>
    </lineage>
</organism>
<dbReference type="EMBL" id="MJEQ01037194">
    <property type="protein sequence ID" value="OIS96009.1"/>
    <property type="molecule type" value="Genomic_DNA"/>
</dbReference>
<keyword evidence="2" id="KW-1185">Reference proteome</keyword>
<comment type="caution">
    <text evidence="1">The sequence shown here is derived from an EMBL/GenBank/DDBJ whole genome shotgun (WGS) entry which is preliminary data.</text>
</comment>
<sequence length="144" mass="16865">MVHFRDYTSPSSKCKYLIIDAKNGGVITKLLTYTPLVGRYANLWPPLQNSLHLVDWTSEHNRKSTKIWSLQTPYQRKLNVASTLPCLGRRTIQREIRWGVTLRIDGEYHHVLGYWEWDEDIVGRSQHALETTRIYDVVYASLFT</sequence>
<reference evidence="1" key="1">
    <citation type="submission" date="2016-11" db="EMBL/GenBank/DDBJ databases">
        <title>The genome of Nicotiana attenuata.</title>
        <authorList>
            <person name="Xu S."/>
            <person name="Brockmoeller T."/>
            <person name="Gaquerel E."/>
            <person name="Navarro A."/>
            <person name="Kuhl H."/>
            <person name="Gase K."/>
            <person name="Ling Z."/>
            <person name="Zhou W."/>
            <person name="Kreitzer C."/>
            <person name="Stanke M."/>
            <person name="Tang H."/>
            <person name="Lyons E."/>
            <person name="Pandey P."/>
            <person name="Pandey S.P."/>
            <person name="Timmermann B."/>
            <person name="Baldwin I.T."/>
        </authorList>
    </citation>
    <scope>NUCLEOTIDE SEQUENCE [LARGE SCALE GENOMIC DNA]</scope>
    <source>
        <strain evidence="1">UT</strain>
    </source>
</reference>
<proteinExistence type="predicted"/>
<dbReference type="Gramene" id="OIS96009">
    <property type="protein sequence ID" value="OIS96009"/>
    <property type="gene ID" value="A4A49_58566"/>
</dbReference>
<evidence type="ECO:0000313" key="2">
    <source>
        <dbReference type="Proteomes" id="UP000187609"/>
    </source>
</evidence>
<dbReference type="AlphaFoldDB" id="A0A1J6HUA9"/>
<dbReference type="Proteomes" id="UP000187609">
    <property type="component" value="Unassembled WGS sequence"/>
</dbReference>
<evidence type="ECO:0000313" key="1">
    <source>
        <dbReference type="EMBL" id="OIS96009.1"/>
    </source>
</evidence>
<protein>
    <submittedName>
        <fullName evidence="1">Uncharacterized protein</fullName>
    </submittedName>
</protein>
<accession>A0A1J6HUA9</accession>
<dbReference type="OMA" id="ASKEWYL"/>
<feature type="non-terminal residue" evidence="1">
    <location>
        <position position="144"/>
    </location>
</feature>
<gene>
    <name evidence="1" type="ORF">A4A49_58566</name>
</gene>
<name>A0A1J6HUA9_NICAT</name>